<reference evidence="1" key="1">
    <citation type="submission" date="2014-11" db="EMBL/GenBank/DDBJ databases">
        <authorList>
            <person name="Amaro Gonzalez C."/>
        </authorList>
    </citation>
    <scope>NUCLEOTIDE SEQUENCE</scope>
</reference>
<reference evidence="1" key="2">
    <citation type="journal article" date="2015" name="Fish Shellfish Immunol.">
        <title>Early steps in the European eel (Anguilla anguilla)-Vibrio vulnificus interaction in the gills: Role of the RtxA13 toxin.</title>
        <authorList>
            <person name="Callol A."/>
            <person name="Pajuelo D."/>
            <person name="Ebbesson L."/>
            <person name="Teles M."/>
            <person name="MacKenzie S."/>
            <person name="Amaro C."/>
        </authorList>
    </citation>
    <scope>NUCLEOTIDE SEQUENCE</scope>
</reference>
<evidence type="ECO:0000313" key="1">
    <source>
        <dbReference type="EMBL" id="JAG99620.1"/>
    </source>
</evidence>
<proteinExistence type="predicted"/>
<sequence>MFILCVLNPSKGSSTRLVARSSVSHSSRTLILLHPSISFLHPHTDSLVSMLLVASRPKTNVRITDSR</sequence>
<dbReference type="AlphaFoldDB" id="A0A0E9P5A4"/>
<protein>
    <submittedName>
        <fullName evidence="1">Uncharacterized protein</fullName>
    </submittedName>
</protein>
<name>A0A0E9P5A4_ANGAN</name>
<accession>A0A0E9P5A4</accession>
<organism evidence="1">
    <name type="scientific">Anguilla anguilla</name>
    <name type="common">European freshwater eel</name>
    <name type="synonym">Muraena anguilla</name>
    <dbReference type="NCBI Taxonomy" id="7936"/>
    <lineage>
        <taxon>Eukaryota</taxon>
        <taxon>Metazoa</taxon>
        <taxon>Chordata</taxon>
        <taxon>Craniata</taxon>
        <taxon>Vertebrata</taxon>
        <taxon>Euteleostomi</taxon>
        <taxon>Actinopterygii</taxon>
        <taxon>Neopterygii</taxon>
        <taxon>Teleostei</taxon>
        <taxon>Anguilliformes</taxon>
        <taxon>Anguillidae</taxon>
        <taxon>Anguilla</taxon>
    </lineage>
</organism>
<dbReference type="EMBL" id="GBXM01108956">
    <property type="protein sequence ID" value="JAG99620.1"/>
    <property type="molecule type" value="Transcribed_RNA"/>
</dbReference>